<name>A0A4R7V7F6_9PSEU</name>
<evidence type="ECO:0000313" key="6">
    <source>
        <dbReference type="EMBL" id="TDV44944.1"/>
    </source>
</evidence>
<dbReference type="AlphaFoldDB" id="A0A4R7V7F6"/>
<evidence type="ECO:0000256" key="5">
    <source>
        <dbReference type="SAM" id="SignalP"/>
    </source>
</evidence>
<dbReference type="RefSeq" id="WP_133906520.1">
    <property type="nucleotide sequence ID" value="NZ_SOCP01000013.1"/>
</dbReference>
<protein>
    <submittedName>
        <fullName evidence="6">Glycosyl hydrolase family 1</fullName>
    </submittedName>
</protein>
<dbReference type="Gene3D" id="3.20.20.80">
    <property type="entry name" value="Glycosidases"/>
    <property type="match status" value="2"/>
</dbReference>
<dbReference type="PRINTS" id="PR00131">
    <property type="entry name" value="GLHYDRLASE1"/>
</dbReference>
<dbReference type="InterPro" id="IPR017853">
    <property type="entry name" value="GH"/>
</dbReference>
<proteinExistence type="inferred from homology"/>
<comment type="similarity">
    <text evidence="1 4">Belongs to the glycosyl hydrolase 1 family.</text>
</comment>
<reference evidence="6 7" key="1">
    <citation type="submission" date="2019-03" db="EMBL/GenBank/DDBJ databases">
        <title>Genomic Encyclopedia of Archaeal and Bacterial Type Strains, Phase II (KMG-II): from individual species to whole genera.</title>
        <authorList>
            <person name="Goeker M."/>
        </authorList>
    </citation>
    <scope>NUCLEOTIDE SEQUENCE [LARGE SCALE GENOMIC DNA]</scope>
    <source>
        <strain evidence="6 7">DSM 45499</strain>
    </source>
</reference>
<dbReference type="InterPro" id="IPR033132">
    <property type="entry name" value="GH_1_N_CS"/>
</dbReference>
<dbReference type="PANTHER" id="PTHR10353">
    <property type="entry name" value="GLYCOSYL HYDROLASE"/>
    <property type="match status" value="1"/>
</dbReference>
<evidence type="ECO:0000256" key="1">
    <source>
        <dbReference type="ARBA" id="ARBA00010838"/>
    </source>
</evidence>
<gene>
    <name evidence="6" type="ORF">CLV71_113203</name>
</gene>
<dbReference type="OrthoDB" id="9765195at2"/>
<dbReference type="GO" id="GO:0008422">
    <property type="term" value="F:beta-glucosidase activity"/>
    <property type="evidence" value="ECO:0007669"/>
    <property type="project" value="TreeGrafter"/>
</dbReference>
<dbReference type="Proteomes" id="UP000294927">
    <property type="component" value="Unassembled WGS sequence"/>
</dbReference>
<evidence type="ECO:0000256" key="4">
    <source>
        <dbReference type="RuleBase" id="RU003690"/>
    </source>
</evidence>
<dbReference type="Pfam" id="PF00232">
    <property type="entry name" value="Glyco_hydro_1"/>
    <property type="match status" value="2"/>
</dbReference>
<evidence type="ECO:0000313" key="7">
    <source>
        <dbReference type="Proteomes" id="UP000294927"/>
    </source>
</evidence>
<dbReference type="SUPFAM" id="SSF51445">
    <property type="entry name" value="(Trans)glycosidases"/>
    <property type="match status" value="1"/>
</dbReference>
<accession>A0A4R7V7F6</accession>
<keyword evidence="7" id="KW-1185">Reference proteome</keyword>
<dbReference type="GO" id="GO:0005975">
    <property type="term" value="P:carbohydrate metabolic process"/>
    <property type="evidence" value="ECO:0007669"/>
    <property type="project" value="InterPro"/>
</dbReference>
<keyword evidence="3" id="KW-0326">Glycosidase</keyword>
<keyword evidence="2 6" id="KW-0378">Hydrolase</keyword>
<dbReference type="InterPro" id="IPR001360">
    <property type="entry name" value="Glyco_hydro_1"/>
</dbReference>
<feature type="chain" id="PRO_5020291091" evidence="5">
    <location>
        <begin position="26"/>
        <end position="437"/>
    </location>
</feature>
<keyword evidence="5" id="KW-0732">Signal</keyword>
<organism evidence="6 7">
    <name type="scientific">Actinophytocola oryzae</name>
    <dbReference type="NCBI Taxonomy" id="502181"/>
    <lineage>
        <taxon>Bacteria</taxon>
        <taxon>Bacillati</taxon>
        <taxon>Actinomycetota</taxon>
        <taxon>Actinomycetes</taxon>
        <taxon>Pseudonocardiales</taxon>
        <taxon>Pseudonocardiaceae</taxon>
    </lineage>
</organism>
<dbReference type="PANTHER" id="PTHR10353:SF36">
    <property type="entry name" value="LP05116P"/>
    <property type="match status" value="1"/>
</dbReference>
<evidence type="ECO:0000256" key="2">
    <source>
        <dbReference type="ARBA" id="ARBA00022801"/>
    </source>
</evidence>
<comment type="caution">
    <text evidence="6">The sequence shown here is derived from an EMBL/GenBank/DDBJ whole genome shotgun (WGS) entry which is preliminary data.</text>
</comment>
<dbReference type="PROSITE" id="PS00653">
    <property type="entry name" value="GLYCOSYL_HYDROL_F1_2"/>
    <property type="match status" value="1"/>
</dbReference>
<feature type="signal peptide" evidence="5">
    <location>
        <begin position="1"/>
        <end position="25"/>
    </location>
</feature>
<dbReference type="EMBL" id="SOCP01000013">
    <property type="protein sequence ID" value="TDV44944.1"/>
    <property type="molecule type" value="Genomic_DNA"/>
</dbReference>
<evidence type="ECO:0000256" key="3">
    <source>
        <dbReference type="ARBA" id="ARBA00023295"/>
    </source>
</evidence>
<sequence length="437" mass="48807">MRRSTVLGAVLALLAGVVTSVEARAQTDDGFLWGVATSGYQSEGGAPDSNWRRYEQAHTSSIKDPYADAVDFRHRYAEDIANAKAMGVRVFRFGVEWARIEPTKGVLDQEELAYYDDVVDHVVDAGMRPMITLDHWVYPGWVADQGGWDADATVDDWLANARRVVDRYKGRNAIWITVNEPTVYVQNEIGNGGIEAWQAPWMLSRLVTVHRRAYDLIHRLDPGTMVSSNTAYLPAGVQAGFDATFVDRVRDKLDFLGLDYYYGASLDNLSAVHGAGGEFWRIDPQPDGLYYAMRYYARKFPTLPIYVVENGMPTDNGLPRPDGYTRSDHLRDHVYWLQRAKADGIDVIGYNYWSITDNYEWGSYRPRFGLYTVDALADPALTRRPTDAVATYRSLIADHGVPNGYLPVGPPAVCSVVDGLDSCLFPARYPGPLAPLA</sequence>